<evidence type="ECO:0000313" key="1">
    <source>
        <dbReference type="EMBL" id="MBW4468361.1"/>
    </source>
</evidence>
<accession>A0A951U778</accession>
<name>A0A951U778_9CYAN</name>
<gene>
    <name evidence="1" type="ORF">KME07_23290</name>
</gene>
<reference evidence="1" key="1">
    <citation type="submission" date="2021-05" db="EMBL/GenBank/DDBJ databases">
        <authorList>
            <person name="Pietrasiak N."/>
            <person name="Ward R."/>
            <person name="Stajich J.E."/>
            <person name="Kurbessoian T."/>
        </authorList>
    </citation>
    <scope>NUCLEOTIDE SEQUENCE</scope>
    <source>
        <strain evidence="1">GSE-TBD4-15B</strain>
    </source>
</reference>
<evidence type="ECO:0000313" key="2">
    <source>
        <dbReference type="Proteomes" id="UP000707356"/>
    </source>
</evidence>
<dbReference type="AlphaFoldDB" id="A0A951U778"/>
<dbReference type="EMBL" id="JAHHHV010000088">
    <property type="protein sequence ID" value="MBW4468361.1"/>
    <property type="molecule type" value="Genomic_DNA"/>
</dbReference>
<sequence>MAAYTSEEMSKVAEAPMMIGMAVAMVDMGIVSTAIEAAAMSKQVAGAAEKYPNNSIIQAVFSEAAIKGGSVKLEKPDIKPEDVQSGAVVDKALATVETAVAAIGDKATPAEISEFKQFVYDCADAVANAAGSGLFGSGNPKVSEKEAAALAKIKAAFAV</sequence>
<proteinExistence type="predicted"/>
<dbReference type="Proteomes" id="UP000707356">
    <property type="component" value="Unassembled WGS sequence"/>
</dbReference>
<reference evidence="1" key="2">
    <citation type="journal article" date="2022" name="Microbiol. Resour. Announc.">
        <title>Metagenome Sequencing to Explore Phylogenomics of Terrestrial Cyanobacteria.</title>
        <authorList>
            <person name="Ward R.D."/>
            <person name="Stajich J.E."/>
            <person name="Johansen J.R."/>
            <person name="Huntemann M."/>
            <person name="Clum A."/>
            <person name="Foster B."/>
            <person name="Foster B."/>
            <person name="Roux S."/>
            <person name="Palaniappan K."/>
            <person name="Varghese N."/>
            <person name="Mukherjee S."/>
            <person name="Reddy T.B.K."/>
            <person name="Daum C."/>
            <person name="Copeland A."/>
            <person name="Chen I.A."/>
            <person name="Ivanova N.N."/>
            <person name="Kyrpides N.C."/>
            <person name="Shapiro N."/>
            <person name="Eloe-Fadrosh E.A."/>
            <person name="Pietrasiak N."/>
        </authorList>
    </citation>
    <scope>NUCLEOTIDE SEQUENCE</scope>
    <source>
        <strain evidence="1">GSE-TBD4-15B</strain>
    </source>
</reference>
<comment type="caution">
    <text evidence="1">The sequence shown here is derived from an EMBL/GenBank/DDBJ whole genome shotgun (WGS) entry which is preliminary data.</text>
</comment>
<organism evidence="1 2">
    <name type="scientific">Pegethrix bostrychoides GSE-TBD4-15B</name>
    <dbReference type="NCBI Taxonomy" id="2839662"/>
    <lineage>
        <taxon>Bacteria</taxon>
        <taxon>Bacillati</taxon>
        <taxon>Cyanobacteriota</taxon>
        <taxon>Cyanophyceae</taxon>
        <taxon>Oculatellales</taxon>
        <taxon>Oculatellaceae</taxon>
        <taxon>Pegethrix</taxon>
    </lineage>
</organism>
<protein>
    <submittedName>
        <fullName evidence="1">Uncharacterized protein</fullName>
    </submittedName>
</protein>